<dbReference type="Pfam" id="PF11716">
    <property type="entry name" value="MDMPI_N"/>
    <property type="match status" value="1"/>
</dbReference>
<dbReference type="KEGG" id="ncy:NOCYR_5208"/>
<dbReference type="OrthoDB" id="5185819at2"/>
<dbReference type="SUPFAM" id="SSF109854">
    <property type="entry name" value="DinB/YfiT-like putative metalloenzymes"/>
    <property type="match status" value="1"/>
</dbReference>
<protein>
    <recommendedName>
        <fullName evidence="1">Mycothiol-dependent maleylpyruvate isomerase metal-binding domain-containing protein</fullName>
    </recommendedName>
</protein>
<feature type="domain" description="Mycothiol-dependent maleylpyruvate isomerase metal-binding" evidence="1">
    <location>
        <begin position="20"/>
        <end position="119"/>
    </location>
</feature>
<proteinExistence type="predicted"/>
<dbReference type="NCBIfam" id="TIGR03086">
    <property type="entry name" value="TIGR03086 family metal-binding protein"/>
    <property type="match status" value="1"/>
</dbReference>
<dbReference type="InterPro" id="IPR024344">
    <property type="entry name" value="MDMPI_metal-binding"/>
</dbReference>
<evidence type="ECO:0000313" key="2">
    <source>
        <dbReference type="EMBL" id="CCF65958.1"/>
    </source>
</evidence>
<dbReference type="eggNOG" id="ENOG5032GRJ">
    <property type="taxonomic scope" value="Bacteria"/>
</dbReference>
<dbReference type="GO" id="GO:0046872">
    <property type="term" value="F:metal ion binding"/>
    <property type="evidence" value="ECO:0007669"/>
    <property type="project" value="InterPro"/>
</dbReference>
<evidence type="ECO:0000313" key="3">
    <source>
        <dbReference type="Proteomes" id="UP000008190"/>
    </source>
</evidence>
<sequence length="187" mass="19776">MTTDLLSLDATAVMLIGHDVAALDTAELDLPTPCTGWTVADLIAHMNERHAAVIAATSTPVPAPTGDPRDAFAVIAAHWVTAMEQTGSSVTLPRAGTLPTEQVLSIHFVDMLVHRWDIARALGISRETPARLTEIALPIARSITAPGSPLNGPDGVYHPSLTENPTRPAMDNIAALLGRDPHHAPSR</sequence>
<dbReference type="Gene3D" id="1.20.120.450">
    <property type="entry name" value="dinb family like domain"/>
    <property type="match status" value="1"/>
</dbReference>
<reference evidence="2 3" key="1">
    <citation type="journal article" date="2012" name="J. Bacteriol.">
        <title>Genome sequence of the human- and animal-pathogenic strain Nocardia cyriacigeorgica GUH-2.</title>
        <authorList>
            <person name="Zoropogui A."/>
            <person name="Pujic P."/>
            <person name="Normand P."/>
            <person name="Barbe V."/>
            <person name="Beaman B."/>
            <person name="Beaman L."/>
            <person name="Boiron P."/>
            <person name="Colinon C."/>
            <person name="Deredjian A."/>
            <person name="Graindorge A."/>
            <person name="Mangenot S."/>
            <person name="Nazaret S."/>
            <person name="Neto M."/>
            <person name="Petit S."/>
            <person name="Roche D."/>
            <person name="Vallenet D."/>
            <person name="Rodriguez-Nava V."/>
            <person name="Richard Y."/>
            <person name="Cournoyer B."/>
            <person name="Blaha D."/>
        </authorList>
    </citation>
    <scope>NUCLEOTIDE SEQUENCE [LARGE SCALE GENOMIC DNA]</scope>
    <source>
        <strain evidence="2 3">GUH-2</strain>
    </source>
</reference>
<dbReference type="NCBIfam" id="TIGR03083">
    <property type="entry name" value="maleylpyruvate isomerase family mycothiol-dependent enzyme"/>
    <property type="match status" value="1"/>
</dbReference>
<dbReference type="HOGENOM" id="CLU_051661_2_1_11"/>
<dbReference type="InterPro" id="IPR017517">
    <property type="entry name" value="Maleyloyr_isom"/>
</dbReference>
<dbReference type="Proteomes" id="UP000008190">
    <property type="component" value="Chromosome"/>
</dbReference>
<evidence type="ECO:0000259" key="1">
    <source>
        <dbReference type="Pfam" id="PF11716"/>
    </source>
</evidence>
<dbReference type="RefSeq" id="WP_014353402.1">
    <property type="nucleotide sequence ID" value="NC_016887.1"/>
</dbReference>
<dbReference type="InterPro" id="IPR017520">
    <property type="entry name" value="CHP03086"/>
</dbReference>
<dbReference type="InterPro" id="IPR034660">
    <property type="entry name" value="DinB/YfiT-like"/>
</dbReference>
<dbReference type="STRING" id="1127134.NOCYR_5208"/>
<name>H6R668_NOCCG</name>
<accession>H6R668</accession>
<dbReference type="EMBL" id="FO082843">
    <property type="protein sequence ID" value="CCF65958.1"/>
    <property type="molecule type" value="Genomic_DNA"/>
</dbReference>
<keyword evidence="3" id="KW-1185">Reference proteome</keyword>
<dbReference type="AlphaFoldDB" id="H6R668"/>
<gene>
    <name evidence="2" type="ordered locus">NOCYR_5208</name>
</gene>
<organism evidence="2 3">
    <name type="scientific">Nocardia cyriacigeorgica (strain GUH-2)</name>
    <dbReference type="NCBI Taxonomy" id="1127134"/>
    <lineage>
        <taxon>Bacteria</taxon>
        <taxon>Bacillati</taxon>
        <taxon>Actinomycetota</taxon>
        <taxon>Actinomycetes</taxon>
        <taxon>Mycobacteriales</taxon>
        <taxon>Nocardiaceae</taxon>
        <taxon>Nocardia</taxon>
    </lineage>
</organism>